<name>I7M0X2_TETTS</name>
<feature type="region of interest" description="Disordered" evidence="1">
    <location>
        <begin position="156"/>
        <end position="188"/>
    </location>
</feature>
<keyword evidence="3" id="KW-1185">Reference proteome</keyword>
<dbReference type="InParanoid" id="I7M0X2"/>
<dbReference type="AlphaFoldDB" id="I7M0X2"/>
<gene>
    <name evidence="2" type="ORF">TTHERM_00294890</name>
</gene>
<dbReference type="Proteomes" id="UP000009168">
    <property type="component" value="Unassembled WGS sequence"/>
</dbReference>
<feature type="region of interest" description="Disordered" evidence="1">
    <location>
        <begin position="98"/>
        <end position="127"/>
    </location>
</feature>
<reference evidence="3" key="1">
    <citation type="journal article" date="2006" name="PLoS Biol.">
        <title>Macronuclear genome sequence of the ciliate Tetrahymena thermophila, a model eukaryote.</title>
        <authorList>
            <person name="Eisen J.A."/>
            <person name="Coyne R.S."/>
            <person name="Wu M."/>
            <person name="Wu D."/>
            <person name="Thiagarajan M."/>
            <person name="Wortman J.R."/>
            <person name="Badger J.H."/>
            <person name="Ren Q."/>
            <person name="Amedeo P."/>
            <person name="Jones K.M."/>
            <person name="Tallon L.J."/>
            <person name="Delcher A.L."/>
            <person name="Salzberg S.L."/>
            <person name="Silva J.C."/>
            <person name="Haas B.J."/>
            <person name="Majoros W.H."/>
            <person name="Farzad M."/>
            <person name="Carlton J.M."/>
            <person name="Smith R.K. Jr."/>
            <person name="Garg J."/>
            <person name="Pearlman R.E."/>
            <person name="Karrer K.M."/>
            <person name="Sun L."/>
            <person name="Manning G."/>
            <person name="Elde N.C."/>
            <person name="Turkewitz A.P."/>
            <person name="Asai D.J."/>
            <person name="Wilkes D.E."/>
            <person name="Wang Y."/>
            <person name="Cai H."/>
            <person name="Collins K."/>
            <person name="Stewart B.A."/>
            <person name="Lee S.R."/>
            <person name="Wilamowska K."/>
            <person name="Weinberg Z."/>
            <person name="Ruzzo W.L."/>
            <person name="Wloga D."/>
            <person name="Gaertig J."/>
            <person name="Frankel J."/>
            <person name="Tsao C.-C."/>
            <person name="Gorovsky M.A."/>
            <person name="Keeling P.J."/>
            <person name="Waller R.F."/>
            <person name="Patron N.J."/>
            <person name="Cherry J.M."/>
            <person name="Stover N.A."/>
            <person name="Krieger C.J."/>
            <person name="del Toro C."/>
            <person name="Ryder H.F."/>
            <person name="Williamson S.C."/>
            <person name="Barbeau R.A."/>
            <person name="Hamilton E.P."/>
            <person name="Orias E."/>
        </authorList>
    </citation>
    <scope>NUCLEOTIDE SEQUENCE [LARGE SCALE GENOMIC DNA]</scope>
    <source>
        <strain evidence="3">SB210</strain>
    </source>
</reference>
<dbReference type="GeneID" id="7833286"/>
<accession>I7M0X2</accession>
<dbReference type="KEGG" id="tet:TTHERM_00294890"/>
<evidence type="ECO:0000313" key="3">
    <source>
        <dbReference type="Proteomes" id="UP000009168"/>
    </source>
</evidence>
<feature type="compositionally biased region" description="Polar residues" evidence="1">
    <location>
        <begin position="98"/>
        <end position="114"/>
    </location>
</feature>
<proteinExistence type="predicted"/>
<evidence type="ECO:0000313" key="2">
    <source>
        <dbReference type="EMBL" id="EAR92876.2"/>
    </source>
</evidence>
<dbReference type="EMBL" id="GG662740">
    <property type="protein sequence ID" value="EAR92876.2"/>
    <property type="molecule type" value="Genomic_DNA"/>
</dbReference>
<organism evidence="2 3">
    <name type="scientific">Tetrahymena thermophila (strain SB210)</name>
    <dbReference type="NCBI Taxonomy" id="312017"/>
    <lineage>
        <taxon>Eukaryota</taxon>
        <taxon>Sar</taxon>
        <taxon>Alveolata</taxon>
        <taxon>Ciliophora</taxon>
        <taxon>Intramacronucleata</taxon>
        <taxon>Oligohymenophorea</taxon>
        <taxon>Hymenostomatida</taxon>
        <taxon>Tetrahymenina</taxon>
        <taxon>Tetrahymenidae</taxon>
        <taxon>Tetrahymena</taxon>
    </lineage>
</organism>
<protein>
    <submittedName>
        <fullName evidence="2">Uncharacterized protein</fullName>
    </submittedName>
</protein>
<feature type="compositionally biased region" description="Polar residues" evidence="1">
    <location>
        <begin position="176"/>
        <end position="188"/>
    </location>
</feature>
<dbReference type="RefSeq" id="XP_001013121.2">
    <property type="nucleotide sequence ID" value="XM_001013121.2"/>
</dbReference>
<evidence type="ECO:0000256" key="1">
    <source>
        <dbReference type="SAM" id="MobiDB-lite"/>
    </source>
</evidence>
<sequence>MVQLESKDIQVNLQQNECVNKQILNTSIENLSKINELKSIIIKNKLSNYIKTEPDQSSQISSPEKTNKYSIKYRRNSSIIQQKNGRLLSESSRYNQKIQTKNKSLLSSPTSPQMKNKRNFQSRTNQNQVQEELNASFIVIQKGIQQPRVRTSLPSCLSSYQKQNKQNQQTHESIKTDQQASESINSNQQGMRIRKIVVSQKKMNQPFQRNLERDSEMSSTYRSLSRCQSKSQGVVYQNQSVFPSIQNKKDINLQLISQTMDCQLQSNALCQQLASQPKNKIILTCPDARVRNKNNLYYHQQVREQISQQNPFAQLDSQKKIKTENQYLDSSKSEGEQNSFSCLETCYDITQTTTTTATTKLQNNSSIQQFQAPDQLTKNKKIIEDCNLIQKQEENNQIHEIECNINSEYQALNQNRYLPKMYKYQSIKLKQSIKNNQKILETPPKIDRLAQKMKVLSVYNYNKAIRTSYSPDSIQDISNFYQEAKSIISRQNYSNLIQGDKNSFTIKVTAPSLQQNQDENI</sequence>